<name>A0A1G8BRW3_9MICO</name>
<reference evidence="3" key="1">
    <citation type="submission" date="2016-10" db="EMBL/GenBank/DDBJ databases">
        <authorList>
            <person name="Varghese N."/>
            <person name="Submissions S."/>
        </authorList>
    </citation>
    <scope>NUCLEOTIDE SEQUENCE [LARGE SCALE GENOMIC DNA]</scope>
    <source>
        <strain evidence="3">DSM 22002</strain>
    </source>
</reference>
<evidence type="ECO:0000256" key="1">
    <source>
        <dbReference type="SAM" id="MobiDB-lite"/>
    </source>
</evidence>
<gene>
    <name evidence="2" type="ORF">SAMN04489720_1035</name>
</gene>
<dbReference type="Proteomes" id="UP000198822">
    <property type="component" value="Chromosome I"/>
</dbReference>
<proteinExistence type="predicted"/>
<evidence type="ECO:0000313" key="3">
    <source>
        <dbReference type="Proteomes" id="UP000198822"/>
    </source>
</evidence>
<evidence type="ECO:0000313" key="2">
    <source>
        <dbReference type="EMBL" id="SDH35912.1"/>
    </source>
</evidence>
<dbReference type="RefSeq" id="WP_157674678.1">
    <property type="nucleotide sequence ID" value="NZ_LT629695.1"/>
</dbReference>
<dbReference type="PROSITE" id="PS51257">
    <property type="entry name" value="PROKAR_LIPOPROTEIN"/>
    <property type="match status" value="1"/>
</dbReference>
<feature type="region of interest" description="Disordered" evidence="1">
    <location>
        <begin position="31"/>
        <end position="57"/>
    </location>
</feature>
<protein>
    <submittedName>
        <fullName evidence="2">Uncharacterized protein</fullName>
    </submittedName>
</protein>
<dbReference type="OrthoDB" id="9844848at2"/>
<organism evidence="2 3">
    <name type="scientific">Agrococcus jejuensis</name>
    <dbReference type="NCBI Taxonomy" id="399736"/>
    <lineage>
        <taxon>Bacteria</taxon>
        <taxon>Bacillati</taxon>
        <taxon>Actinomycetota</taxon>
        <taxon>Actinomycetes</taxon>
        <taxon>Micrococcales</taxon>
        <taxon>Microbacteriaceae</taxon>
        <taxon>Agrococcus</taxon>
    </lineage>
</organism>
<dbReference type="AlphaFoldDB" id="A0A1G8BRW3"/>
<feature type="compositionally biased region" description="Low complexity" evidence="1">
    <location>
        <begin position="39"/>
        <end position="57"/>
    </location>
</feature>
<sequence length="183" mass="17390">MPTITNRALRGSTIVAFAAIGVLGLAGCSGGGGADEEPTSSGASEESAAPEGDASGEVCSSEQINTLMSASGGLPEAATAAATADFQPADLLGDLPTTCLFAVEQGGVSASFAVLPGGTATLTTIAEQGNAAGGSLTDAGGAITGTVGDLTVAGVPFTSFTQETAGFEGVDDLVVVASTSLGG</sequence>
<dbReference type="EMBL" id="LT629695">
    <property type="protein sequence ID" value="SDH35912.1"/>
    <property type="molecule type" value="Genomic_DNA"/>
</dbReference>
<keyword evidence="3" id="KW-1185">Reference proteome</keyword>
<accession>A0A1G8BRW3</accession>